<name>A0A9Q9SIA3_9BURK</name>
<proteinExistence type="predicted"/>
<dbReference type="GO" id="GO:0006355">
    <property type="term" value="P:regulation of DNA-templated transcription"/>
    <property type="evidence" value="ECO:0007669"/>
    <property type="project" value="InterPro"/>
</dbReference>
<dbReference type="SMART" id="SM00421">
    <property type="entry name" value="HTH_LUXR"/>
    <property type="match status" value="1"/>
</dbReference>
<dbReference type="InterPro" id="IPR016032">
    <property type="entry name" value="Sig_transdc_resp-reg_C-effctor"/>
</dbReference>
<dbReference type="InterPro" id="IPR039420">
    <property type="entry name" value="WalR-like"/>
</dbReference>
<dbReference type="GO" id="GO:0003677">
    <property type="term" value="F:DNA binding"/>
    <property type="evidence" value="ECO:0007669"/>
    <property type="project" value="UniProtKB-KW"/>
</dbReference>
<evidence type="ECO:0000259" key="4">
    <source>
        <dbReference type="PROSITE" id="PS50043"/>
    </source>
</evidence>
<sequence length="343" mass="37891">MQASRSESVDSINFLGDVLLRVHALSCEIPAPSFIGSAVSLVSQSISCRSAWWGLVGRGANEVTPTVYKKELIGLPADFEERWLLISAQDAFAIEVERRIGEVHAFSTDENYSAPGKTEEVRAFCREYDLAHGVSVLLSEPFTRNHFFCTLYRGQDAQPFDEIDMAYFGQIMKYTLQIWRKNLQRMLSVPAADNVHSSGIADKDGRIVGIGGGLCEFISLNWPTWRGGTLPREFVQIFNDAPCRTRLGGRAVEIGYFGSYLHVSLAPDGHGFVLSPKERAIAHQFAAGRSYKEISRVIGLSPATVRTYLQRVYAHLGVSNKVQLGRVLAPDSADGQVEGSQPF</sequence>
<dbReference type="InterPro" id="IPR036388">
    <property type="entry name" value="WH-like_DNA-bd_sf"/>
</dbReference>
<dbReference type="Gene3D" id="1.10.10.10">
    <property type="entry name" value="Winged helix-like DNA-binding domain superfamily/Winged helix DNA-binding domain"/>
    <property type="match status" value="1"/>
</dbReference>
<evidence type="ECO:0000313" key="6">
    <source>
        <dbReference type="Proteomes" id="UP000494172"/>
    </source>
</evidence>
<evidence type="ECO:0000256" key="2">
    <source>
        <dbReference type="ARBA" id="ARBA00023125"/>
    </source>
</evidence>
<dbReference type="RefSeq" id="WP_174992771.1">
    <property type="nucleotide sequence ID" value="NZ_CABVPX010000010.1"/>
</dbReference>
<feature type="domain" description="HTH luxR-type" evidence="4">
    <location>
        <begin position="267"/>
        <end position="332"/>
    </location>
</feature>
<keyword evidence="1" id="KW-0805">Transcription regulation</keyword>
<evidence type="ECO:0000256" key="3">
    <source>
        <dbReference type="ARBA" id="ARBA00023163"/>
    </source>
</evidence>
<organism evidence="5 6">
    <name type="scientific">Burkholderia arboris</name>
    <dbReference type="NCBI Taxonomy" id="488730"/>
    <lineage>
        <taxon>Bacteria</taxon>
        <taxon>Pseudomonadati</taxon>
        <taxon>Pseudomonadota</taxon>
        <taxon>Betaproteobacteria</taxon>
        <taxon>Burkholderiales</taxon>
        <taxon>Burkholderiaceae</taxon>
        <taxon>Burkholderia</taxon>
        <taxon>Burkholderia cepacia complex</taxon>
    </lineage>
</organism>
<evidence type="ECO:0000256" key="1">
    <source>
        <dbReference type="ARBA" id="ARBA00023015"/>
    </source>
</evidence>
<dbReference type="EMBL" id="CABVPX010000010">
    <property type="protein sequence ID" value="VWB63664.1"/>
    <property type="molecule type" value="Genomic_DNA"/>
</dbReference>
<dbReference type="PANTHER" id="PTHR43214">
    <property type="entry name" value="TWO-COMPONENT RESPONSE REGULATOR"/>
    <property type="match status" value="1"/>
</dbReference>
<keyword evidence="3" id="KW-0804">Transcription</keyword>
<protein>
    <submittedName>
        <fullName evidence="5">LuxR family transcriptional regulator</fullName>
    </submittedName>
</protein>
<dbReference type="Proteomes" id="UP000494172">
    <property type="component" value="Unassembled WGS sequence"/>
</dbReference>
<dbReference type="CDD" id="cd06170">
    <property type="entry name" value="LuxR_C_like"/>
    <property type="match status" value="1"/>
</dbReference>
<accession>A0A9Q9SIA3</accession>
<dbReference type="InterPro" id="IPR000792">
    <property type="entry name" value="Tscrpt_reg_LuxR_C"/>
</dbReference>
<dbReference type="PANTHER" id="PTHR43214:SF41">
    <property type="entry name" value="NITRATE_NITRITE RESPONSE REGULATOR PROTEIN NARP"/>
    <property type="match status" value="1"/>
</dbReference>
<keyword evidence="2" id="KW-0238">DNA-binding</keyword>
<dbReference type="PRINTS" id="PR00038">
    <property type="entry name" value="HTHLUXR"/>
</dbReference>
<gene>
    <name evidence="5" type="ORF">BAR24066_02957</name>
</gene>
<dbReference type="AlphaFoldDB" id="A0A9Q9SIA3"/>
<comment type="caution">
    <text evidence="5">The sequence shown here is derived from an EMBL/GenBank/DDBJ whole genome shotgun (WGS) entry which is preliminary data.</text>
</comment>
<dbReference type="SUPFAM" id="SSF46894">
    <property type="entry name" value="C-terminal effector domain of the bipartite response regulators"/>
    <property type="match status" value="1"/>
</dbReference>
<dbReference type="Pfam" id="PF00196">
    <property type="entry name" value="GerE"/>
    <property type="match status" value="1"/>
</dbReference>
<dbReference type="PROSITE" id="PS50043">
    <property type="entry name" value="HTH_LUXR_2"/>
    <property type="match status" value="1"/>
</dbReference>
<reference evidence="5 6" key="1">
    <citation type="submission" date="2019-09" db="EMBL/GenBank/DDBJ databases">
        <authorList>
            <person name="Depoorter E."/>
        </authorList>
    </citation>
    <scope>NUCLEOTIDE SEQUENCE [LARGE SCALE GENOMIC DNA]</scope>
    <source>
        <strain evidence="5">LMG 24066</strain>
    </source>
</reference>
<evidence type="ECO:0000313" key="5">
    <source>
        <dbReference type="EMBL" id="VWB63664.1"/>
    </source>
</evidence>